<comment type="caution">
    <text evidence="1">The sequence shown here is derived from an EMBL/GenBank/DDBJ whole genome shotgun (WGS) entry which is preliminary data.</text>
</comment>
<gene>
    <name evidence="1" type="ORF">MtrunA17_Chr1g0177071</name>
</gene>
<organism evidence="1 2">
    <name type="scientific">Medicago truncatula</name>
    <name type="common">Barrel medic</name>
    <name type="synonym">Medicago tribuloides</name>
    <dbReference type="NCBI Taxonomy" id="3880"/>
    <lineage>
        <taxon>Eukaryota</taxon>
        <taxon>Viridiplantae</taxon>
        <taxon>Streptophyta</taxon>
        <taxon>Embryophyta</taxon>
        <taxon>Tracheophyta</taxon>
        <taxon>Spermatophyta</taxon>
        <taxon>Magnoliopsida</taxon>
        <taxon>eudicotyledons</taxon>
        <taxon>Gunneridae</taxon>
        <taxon>Pentapetalae</taxon>
        <taxon>rosids</taxon>
        <taxon>fabids</taxon>
        <taxon>Fabales</taxon>
        <taxon>Fabaceae</taxon>
        <taxon>Papilionoideae</taxon>
        <taxon>50 kb inversion clade</taxon>
        <taxon>NPAAA clade</taxon>
        <taxon>Hologalegina</taxon>
        <taxon>IRL clade</taxon>
        <taxon>Trifolieae</taxon>
        <taxon>Medicago</taxon>
    </lineage>
</organism>
<accession>A0A396JRL8</accession>
<name>A0A396JRL8_MEDTR</name>
<protein>
    <submittedName>
        <fullName evidence="1">Uncharacterized protein</fullName>
    </submittedName>
</protein>
<evidence type="ECO:0000313" key="2">
    <source>
        <dbReference type="Proteomes" id="UP000265566"/>
    </source>
</evidence>
<proteinExistence type="predicted"/>
<sequence>MVVVDPPFLLHHWFFLLRRRTHSPCHRRPAFYDMGCGSASNRRRCPCFVDVWRRSDAVTMVVMRGGEALVVEFI</sequence>
<dbReference type="EMBL" id="PSQE01000001">
    <property type="protein sequence ID" value="RHN79411.1"/>
    <property type="molecule type" value="Genomic_DNA"/>
</dbReference>
<dbReference type="Proteomes" id="UP000265566">
    <property type="component" value="Chromosome 1"/>
</dbReference>
<evidence type="ECO:0000313" key="1">
    <source>
        <dbReference type="EMBL" id="RHN79411.1"/>
    </source>
</evidence>
<dbReference type="Gramene" id="rna3199">
    <property type="protein sequence ID" value="RHN79411.1"/>
    <property type="gene ID" value="gene3199"/>
</dbReference>
<reference evidence="2" key="1">
    <citation type="journal article" date="2018" name="Nat. Plants">
        <title>Whole-genome landscape of Medicago truncatula symbiotic genes.</title>
        <authorList>
            <person name="Pecrix Y."/>
            <person name="Staton S.E."/>
            <person name="Sallet E."/>
            <person name="Lelandais-Briere C."/>
            <person name="Moreau S."/>
            <person name="Carrere S."/>
            <person name="Blein T."/>
            <person name="Jardinaud M.F."/>
            <person name="Latrasse D."/>
            <person name="Zouine M."/>
            <person name="Zahm M."/>
            <person name="Kreplak J."/>
            <person name="Mayjonade B."/>
            <person name="Satge C."/>
            <person name="Perez M."/>
            <person name="Cauet S."/>
            <person name="Marande W."/>
            <person name="Chantry-Darmon C."/>
            <person name="Lopez-Roques C."/>
            <person name="Bouchez O."/>
            <person name="Berard A."/>
            <person name="Debelle F."/>
            <person name="Munos S."/>
            <person name="Bendahmane A."/>
            <person name="Berges H."/>
            <person name="Niebel A."/>
            <person name="Buitink J."/>
            <person name="Frugier F."/>
            <person name="Benhamed M."/>
            <person name="Crespi M."/>
            <person name="Gouzy J."/>
            <person name="Gamas P."/>
        </authorList>
    </citation>
    <scope>NUCLEOTIDE SEQUENCE [LARGE SCALE GENOMIC DNA]</scope>
    <source>
        <strain evidence="2">cv. Jemalong A17</strain>
    </source>
</reference>
<dbReference type="AlphaFoldDB" id="A0A396JRL8"/>